<dbReference type="Gene3D" id="1.20.1250.20">
    <property type="entry name" value="MFS general substrate transporter like domains"/>
    <property type="match status" value="2"/>
</dbReference>
<keyword evidence="1" id="KW-0472">Membrane</keyword>
<feature type="transmembrane region" description="Helical" evidence="1">
    <location>
        <begin position="163"/>
        <end position="183"/>
    </location>
</feature>
<dbReference type="InterPro" id="IPR039672">
    <property type="entry name" value="MFS_2"/>
</dbReference>
<reference evidence="2 3" key="1">
    <citation type="submission" date="2020-07" db="EMBL/GenBank/DDBJ databases">
        <title>Thermoactinomyces phylogeny.</title>
        <authorList>
            <person name="Dunlap C."/>
        </authorList>
    </citation>
    <scope>NUCLEOTIDE SEQUENCE [LARGE SCALE GENOMIC DNA]</scope>
    <source>
        <strain evidence="2 3">AMNI-1</strain>
    </source>
</reference>
<protein>
    <submittedName>
        <fullName evidence="2">MFS transporter</fullName>
    </submittedName>
</protein>
<dbReference type="AlphaFoldDB" id="A0A7W2AS33"/>
<dbReference type="PANTHER" id="PTHR11328:SF24">
    <property type="entry name" value="MAJOR FACILITATOR SUPERFAMILY (MFS) PROFILE DOMAIN-CONTAINING PROTEIN"/>
    <property type="match status" value="1"/>
</dbReference>
<evidence type="ECO:0000313" key="3">
    <source>
        <dbReference type="Proteomes" id="UP000538292"/>
    </source>
</evidence>
<keyword evidence="1" id="KW-0812">Transmembrane</keyword>
<feature type="transmembrane region" description="Helical" evidence="1">
    <location>
        <begin position="420"/>
        <end position="439"/>
    </location>
</feature>
<feature type="transmembrane region" description="Helical" evidence="1">
    <location>
        <begin position="23"/>
        <end position="47"/>
    </location>
</feature>
<gene>
    <name evidence="2" type="ORF">H2C83_06810</name>
</gene>
<dbReference type="SUPFAM" id="SSF103473">
    <property type="entry name" value="MFS general substrate transporter"/>
    <property type="match status" value="1"/>
</dbReference>
<dbReference type="GO" id="GO:0008643">
    <property type="term" value="P:carbohydrate transport"/>
    <property type="evidence" value="ECO:0007669"/>
    <property type="project" value="InterPro"/>
</dbReference>
<keyword evidence="3" id="KW-1185">Reference proteome</keyword>
<feature type="transmembrane region" description="Helical" evidence="1">
    <location>
        <begin position="308"/>
        <end position="327"/>
    </location>
</feature>
<accession>A0A7W2AS33</accession>
<feature type="transmembrane region" description="Helical" evidence="1">
    <location>
        <begin position="53"/>
        <end position="72"/>
    </location>
</feature>
<dbReference type="GO" id="GO:0006814">
    <property type="term" value="P:sodium ion transport"/>
    <property type="evidence" value="ECO:0007669"/>
    <property type="project" value="InterPro"/>
</dbReference>
<dbReference type="PANTHER" id="PTHR11328">
    <property type="entry name" value="MAJOR FACILITATOR SUPERFAMILY DOMAIN-CONTAINING PROTEIN"/>
    <property type="match status" value="1"/>
</dbReference>
<organism evidence="2 3">
    <name type="scientific">Thermoactinomyces mirandus</name>
    <dbReference type="NCBI Taxonomy" id="2756294"/>
    <lineage>
        <taxon>Bacteria</taxon>
        <taxon>Bacillati</taxon>
        <taxon>Bacillota</taxon>
        <taxon>Bacilli</taxon>
        <taxon>Bacillales</taxon>
        <taxon>Thermoactinomycetaceae</taxon>
        <taxon>Thermoactinomyces</taxon>
    </lineage>
</organism>
<dbReference type="CDD" id="cd17332">
    <property type="entry name" value="MFS_MelB_like"/>
    <property type="match status" value="1"/>
</dbReference>
<feature type="transmembrane region" description="Helical" evidence="1">
    <location>
        <begin position="121"/>
        <end position="142"/>
    </location>
</feature>
<feature type="transmembrane region" description="Helical" evidence="1">
    <location>
        <begin position="276"/>
        <end position="296"/>
    </location>
</feature>
<proteinExistence type="predicted"/>
<dbReference type="Proteomes" id="UP000538292">
    <property type="component" value="Unassembled WGS sequence"/>
</dbReference>
<evidence type="ECO:0000313" key="2">
    <source>
        <dbReference type="EMBL" id="MBA4602031.1"/>
    </source>
</evidence>
<dbReference type="RefSeq" id="WP_181739145.1">
    <property type="nucleotide sequence ID" value="NZ_JACEOL010000023.1"/>
</dbReference>
<dbReference type="GO" id="GO:0005886">
    <property type="term" value="C:plasma membrane"/>
    <property type="evidence" value="ECO:0007669"/>
    <property type="project" value="TreeGrafter"/>
</dbReference>
<dbReference type="InterPro" id="IPR036259">
    <property type="entry name" value="MFS_trans_sf"/>
</dbReference>
<dbReference type="InterPro" id="IPR001927">
    <property type="entry name" value="Na/Gal_symport"/>
</dbReference>
<comment type="caution">
    <text evidence="2">The sequence shown here is derived from an EMBL/GenBank/DDBJ whole genome shotgun (WGS) entry which is preliminary data.</text>
</comment>
<feature type="transmembrane region" description="Helical" evidence="1">
    <location>
        <begin position="93"/>
        <end position="109"/>
    </location>
</feature>
<dbReference type="EMBL" id="JACEOL010000023">
    <property type="protein sequence ID" value="MBA4602031.1"/>
    <property type="molecule type" value="Genomic_DNA"/>
</dbReference>
<name>A0A7W2AS33_9BACL</name>
<dbReference type="NCBIfam" id="TIGR00792">
    <property type="entry name" value="gph"/>
    <property type="match status" value="1"/>
</dbReference>
<feature type="transmembrane region" description="Helical" evidence="1">
    <location>
        <begin position="236"/>
        <end position="256"/>
    </location>
</feature>
<evidence type="ECO:0000256" key="1">
    <source>
        <dbReference type="SAM" id="Phobius"/>
    </source>
</evidence>
<dbReference type="GO" id="GO:0015293">
    <property type="term" value="F:symporter activity"/>
    <property type="evidence" value="ECO:0007669"/>
    <property type="project" value="InterPro"/>
</dbReference>
<feature type="transmembrane region" description="Helical" evidence="1">
    <location>
        <begin position="195"/>
        <end position="215"/>
    </location>
</feature>
<dbReference type="Pfam" id="PF13347">
    <property type="entry name" value="MFS_2"/>
    <property type="match status" value="1"/>
</dbReference>
<feature type="transmembrane region" description="Helical" evidence="1">
    <location>
        <begin position="333"/>
        <end position="356"/>
    </location>
</feature>
<keyword evidence="1" id="KW-1133">Transmembrane helix</keyword>
<sequence length="460" mass="50467">MYSQTIQETANGKTQKLKMIEKLTFGFGDFGANFSWTFIVSFIAIYLTDTVGIAAGIVGTIVLVARVFDGFTDVFMGTIIDNTTTKMGKAKPWVFWTAPILGVLMFMLFNVPGSMGQTGKITYVFVIYLLISAVFYTANNVAYSSLTSFMTNDEKDRVSLGSIRFIFANAAVLFITTFTTIFVDAFGGGQQGWTYTAAIYAVLCAVPLMITGRFVKERNVAKKKKGRQTSFLPTMKVLFTNRYFILTLVLYMLWYLRQTETGIRIYYASYIFDNPNVMGILSMAGLIPLLAGLFFAPYIVGRFGMKKSVNTGLMISVFGSIVMIFFSENLVGIIFGIVINAIGLVPLQAGLSAIVADVGDIIYWKSGVPVQGAVFSLTSAGMKIGQGLTTALVGWSLQLGSYIANAAVQPGSAIFAIKSMFIYFPLIIVILMIITMNLLNHEKLMPKIREELQAGKIGNN</sequence>